<proteinExistence type="inferred from homology"/>
<keyword evidence="4" id="KW-1185">Reference proteome</keyword>
<evidence type="ECO:0000313" key="3">
    <source>
        <dbReference type="EMBL" id="SHH56066.1"/>
    </source>
</evidence>
<dbReference type="PANTHER" id="PTHR30501">
    <property type="entry name" value="UPF0597 PROTEIN YHAM"/>
    <property type="match status" value="1"/>
</dbReference>
<protein>
    <recommendedName>
        <fullName evidence="1">UPF0597 protein SAMN02745199_1543</fullName>
    </recommendedName>
</protein>
<dbReference type="GO" id="GO:0080146">
    <property type="term" value="F:L-cysteine desulfhydrase activity"/>
    <property type="evidence" value="ECO:0007669"/>
    <property type="project" value="TreeGrafter"/>
</dbReference>
<dbReference type="InterPro" id="IPR021144">
    <property type="entry name" value="UPF0597"/>
</dbReference>
<evidence type="ECO:0000259" key="2">
    <source>
        <dbReference type="Pfam" id="PF03313"/>
    </source>
</evidence>
<dbReference type="AlphaFoldDB" id="A0A1M5TZM1"/>
<dbReference type="Proteomes" id="UP000242592">
    <property type="component" value="Unassembled WGS sequence"/>
</dbReference>
<dbReference type="HAMAP" id="MF_01845">
    <property type="entry name" value="UPF0597"/>
    <property type="match status" value="1"/>
</dbReference>
<dbReference type="PANTHER" id="PTHR30501:SF2">
    <property type="entry name" value="UPF0597 PROTEIN YHAM"/>
    <property type="match status" value="1"/>
</dbReference>
<accession>A0A1M5TZM1</accession>
<dbReference type="Pfam" id="PF03313">
    <property type="entry name" value="SDH_alpha"/>
    <property type="match status" value="1"/>
</dbReference>
<dbReference type="STRING" id="1123380.SAMN02745199_1543"/>
<dbReference type="InterPro" id="IPR005130">
    <property type="entry name" value="Ser_deHydtase-like_asu"/>
</dbReference>
<dbReference type="GO" id="GO:0019450">
    <property type="term" value="P:L-cysteine catabolic process to pyruvate"/>
    <property type="evidence" value="ECO:0007669"/>
    <property type="project" value="TreeGrafter"/>
</dbReference>
<dbReference type="EMBL" id="FQXN01000007">
    <property type="protein sequence ID" value="SHH56066.1"/>
    <property type="molecule type" value="Genomic_DNA"/>
</dbReference>
<dbReference type="PIRSF" id="PIRSF006054">
    <property type="entry name" value="UCP006054"/>
    <property type="match status" value="1"/>
</dbReference>
<feature type="domain" description="Serine dehydratase-like alpha subunit" evidence="2">
    <location>
        <begin position="153"/>
        <end position="383"/>
    </location>
</feature>
<dbReference type="OrthoDB" id="41906at2"/>
<sequence>MLKKIFFDQVKPAYGCTEPIAVALSTAVAKQYLEKDYFKEILIELDKNTYKNGLVVTIPGTDTHGLELAAALGFLCGNAKDGLEVLKNIDTKCINKAKQLIKKITISIINKNNLYINTKIVSDHIVNVIIEGKHDNIVHIEVDSSKILDKPFQPSKNLLEKIKEYSIDEILDYVENPDKEVIDYVEKAIEMNLEIAKIGINTPGNFSNAAINDHVKYVSAAVDERMSGTLKPVMTVAGSGNQGLACTLPIAVYLNNYPKNLILKATLLSIFVTIYIKAYTGLLTPICGAGIISASGSAAGLTYLKGGNKLQIKKAINDTLGTLFGLTCDGAKRGCALKAATGTMVALQTSNLALKNIDVPCGNGIVANDVEETIKRVGKLTNSVKKFDEDVIEYIGKC</sequence>
<evidence type="ECO:0000256" key="1">
    <source>
        <dbReference type="HAMAP-Rule" id="MF_01845"/>
    </source>
</evidence>
<reference evidence="4" key="1">
    <citation type="submission" date="2016-11" db="EMBL/GenBank/DDBJ databases">
        <authorList>
            <person name="Varghese N."/>
            <person name="Submissions S."/>
        </authorList>
    </citation>
    <scope>NUCLEOTIDE SEQUENCE [LARGE SCALE GENOMIC DNA]</scope>
    <source>
        <strain evidence="4">DSM 15807</strain>
    </source>
</reference>
<gene>
    <name evidence="3" type="ORF">SAMN02745199_1543</name>
</gene>
<dbReference type="RefSeq" id="WP_073073803.1">
    <property type="nucleotide sequence ID" value="NZ_FQXN01000007.1"/>
</dbReference>
<name>A0A1M5TZM1_9BACT</name>
<evidence type="ECO:0000313" key="4">
    <source>
        <dbReference type="Proteomes" id="UP000242592"/>
    </source>
</evidence>
<comment type="similarity">
    <text evidence="1">Belongs to the UPF0597 family.</text>
</comment>
<organism evidence="3 4">
    <name type="scientific">Thermosipho atlanticus DSM 15807</name>
    <dbReference type="NCBI Taxonomy" id="1123380"/>
    <lineage>
        <taxon>Bacteria</taxon>
        <taxon>Thermotogati</taxon>
        <taxon>Thermotogota</taxon>
        <taxon>Thermotogae</taxon>
        <taxon>Thermotogales</taxon>
        <taxon>Fervidobacteriaceae</taxon>
        <taxon>Thermosipho</taxon>
    </lineage>
</organism>